<dbReference type="InterPro" id="IPR032675">
    <property type="entry name" value="LRR_dom_sf"/>
</dbReference>
<evidence type="ECO:0000256" key="1">
    <source>
        <dbReference type="SAM" id="MobiDB-lite"/>
    </source>
</evidence>
<accession>A0ABQ8UG12</accession>
<gene>
    <name evidence="2" type="ORF">PAPYR_9239</name>
</gene>
<sequence length="692" mass="73618">MKQTSKTKQLSSLGAVIDDDAMPLLLRLPPELLPTLVEASASPLLTYMLLLSLCRATRTAVRGTPRELSFCFDGGDADVEPLIVAEVTVPTPDALAALVGPCKGLVELTLPGDDDALVPLGCRPEEAACAPWVIEAFGGHDRLAVLHVPSAALILPLPGIVSHLPALVELRIGGPDPFTVMTRRVPQEEDPERPNHVPPVESLRAAFSALLVALGRSCPRLRVLHHHTVGPLQEGTDTDGNLLSIVGALTDLHLPLGGLGDLPFTADLITSMASVQRLNLNWCHNTMLRPVASRLRHLGLRDPVSCEGLDEVGLCQLESLSLWSYVEEEAFSRLVGANMHTLRSVTLGFAAADALLRVLGPLNGLPHLTDLTLIIELPINSRGTPPPLVLDWVFLTCLTPGLLDRLEHLAVHLPSDRTPCLPTGPTLRLASRRLRTLCLSACCVRLDETTLELACPCLEVLALPEDDRADLGGLVLDCPQLRSIEGVLQGGRGHAPSGPGAGKAGASRVGGVPAGSAPGLGSPHHQRTHRCGESRTLRLPAQLERLDVEVDCWTLAGPSQIELRVEAAGLRSLALQVSAFGGVRLVLGCPALIALDLGAPLIDFRLADPSGPVPPLVSLALTVASFSRATQNDWAGCLVAMLGARLRRVCLKGTFPALPQLATALGRLPRLAELRLEDITSPTATWRWPARP</sequence>
<keyword evidence="3" id="KW-1185">Reference proteome</keyword>
<feature type="region of interest" description="Disordered" evidence="1">
    <location>
        <begin position="490"/>
        <end position="533"/>
    </location>
</feature>
<proteinExistence type="predicted"/>
<comment type="caution">
    <text evidence="2">The sequence shown here is derived from an EMBL/GenBank/DDBJ whole genome shotgun (WGS) entry which is preliminary data.</text>
</comment>
<evidence type="ECO:0000313" key="2">
    <source>
        <dbReference type="EMBL" id="KAJ4455745.1"/>
    </source>
</evidence>
<feature type="compositionally biased region" description="Gly residues" evidence="1">
    <location>
        <begin position="490"/>
        <end position="503"/>
    </location>
</feature>
<evidence type="ECO:0000313" key="3">
    <source>
        <dbReference type="Proteomes" id="UP001141327"/>
    </source>
</evidence>
<dbReference type="Gene3D" id="3.80.10.10">
    <property type="entry name" value="Ribonuclease Inhibitor"/>
    <property type="match status" value="1"/>
</dbReference>
<protein>
    <recommendedName>
        <fullName evidence="4">F-box domain-containing protein</fullName>
    </recommendedName>
</protein>
<reference evidence="2" key="1">
    <citation type="journal article" date="2022" name="bioRxiv">
        <title>Genomics of Preaxostyla Flagellates Illuminates Evolutionary Transitions and the Path Towards Mitochondrial Loss.</title>
        <authorList>
            <person name="Novak L.V.F."/>
            <person name="Treitli S.C."/>
            <person name="Pyrih J."/>
            <person name="Halakuc P."/>
            <person name="Pipaliya S.V."/>
            <person name="Vacek V."/>
            <person name="Brzon O."/>
            <person name="Soukal P."/>
            <person name="Eme L."/>
            <person name="Dacks J.B."/>
            <person name="Karnkowska A."/>
            <person name="Elias M."/>
            <person name="Hampl V."/>
        </authorList>
    </citation>
    <scope>NUCLEOTIDE SEQUENCE</scope>
    <source>
        <strain evidence="2">RCP-MX</strain>
    </source>
</reference>
<dbReference type="EMBL" id="JAPMOS010000094">
    <property type="protein sequence ID" value="KAJ4455745.1"/>
    <property type="molecule type" value="Genomic_DNA"/>
</dbReference>
<organism evidence="2 3">
    <name type="scientific">Paratrimastix pyriformis</name>
    <dbReference type="NCBI Taxonomy" id="342808"/>
    <lineage>
        <taxon>Eukaryota</taxon>
        <taxon>Metamonada</taxon>
        <taxon>Preaxostyla</taxon>
        <taxon>Paratrimastigidae</taxon>
        <taxon>Paratrimastix</taxon>
    </lineage>
</organism>
<dbReference type="SUPFAM" id="SSF52058">
    <property type="entry name" value="L domain-like"/>
    <property type="match status" value="1"/>
</dbReference>
<name>A0ABQ8UG12_9EUKA</name>
<evidence type="ECO:0008006" key="4">
    <source>
        <dbReference type="Google" id="ProtNLM"/>
    </source>
</evidence>
<dbReference type="Proteomes" id="UP001141327">
    <property type="component" value="Unassembled WGS sequence"/>
</dbReference>